<dbReference type="Proteomes" id="UP000749646">
    <property type="component" value="Unassembled WGS sequence"/>
</dbReference>
<feature type="region of interest" description="Disordered" evidence="6">
    <location>
        <begin position="144"/>
        <end position="220"/>
    </location>
</feature>
<feature type="region of interest" description="Disordered" evidence="6">
    <location>
        <begin position="252"/>
        <end position="297"/>
    </location>
</feature>
<feature type="compositionally biased region" description="Low complexity" evidence="6">
    <location>
        <begin position="255"/>
        <end position="289"/>
    </location>
</feature>
<evidence type="ECO:0000259" key="7">
    <source>
        <dbReference type="PROSITE" id="PS50942"/>
    </source>
</evidence>
<sequence>MSATPKYAAKSTLRTLKNFSKGYTDMQAKVREATSNDPWGPSGTQMNELAMATHNPQAFLEIMEILDKRMNDKGKNWRHVFKALTVLDYLLHVGSEDVVKYARENVYIVKTLKEFQYLDEDGKDQGSNVRQKAKDITALLSDEARLKEERRSRNAMRDRMSGRAPGDSDAHTPVYDRPGMGDDDRDLQRALEESRRMAQTESKTRTSEEDDLQKALELSRKDEQDRLETIKKYNELSFAEDWEPDQKRPINQYEQQNNNNNNDFFGSDFGGRNNNNNNQNNNTNNNNFDAFASMNGF</sequence>
<dbReference type="PROSITE" id="PS50942">
    <property type="entry name" value="ENTH"/>
    <property type="match status" value="1"/>
</dbReference>
<dbReference type="PANTHER" id="PTHR12276:SF110">
    <property type="entry name" value="EPSIN-1-RELATED"/>
    <property type="match status" value="1"/>
</dbReference>
<comment type="caution">
    <text evidence="8">The sequence shown here is derived from an EMBL/GenBank/DDBJ whole genome shotgun (WGS) entry which is preliminary data.</text>
</comment>
<dbReference type="GO" id="GO:0030276">
    <property type="term" value="F:clathrin binding"/>
    <property type="evidence" value="ECO:0007669"/>
    <property type="project" value="TreeGrafter"/>
</dbReference>
<dbReference type="Pfam" id="PF01417">
    <property type="entry name" value="ENTH"/>
    <property type="match status" value="1"/>
</dbReference>
<dbReference type="FunFam" id="1.25.40.90:FF:000006">
    <property type="entry name" value="Clathrin interactor 1"/>
    <property type="match status" value="1"/>
</dbReference>
<dbReference type="GO" id="GO:0005768">
    <property type="term" value="C:endosome"/>
    <property type="evidence" value="ECO:0007669"/>
    <property type="project" value="TreeGrafter"/>
</dbReference>
<accession>A0A9P6IIV5</accession>
<dbReference type="Gene3D" id="1.25.40.90">
    <property type="match status" value="1"/>
</dbReference>
<feature type="compositionally biased region" description="Basic and acidic residues" evidence="6">
    <location>
        <begin position="144"/>
        <end position="170"/>
    </location>
</feature>
<organism evidence="8 9">
    <name type="scientific">Modicella reniformis</name>
    <dbReference type="NCBI Taxonomy" id="1440133"/>
    <lineage>
        <taxon>Eukaryota</taxon>
        <taxon>Fungi</taxon>
        <taxon>Fungi incertae sedis</taxon>
        <taxon>Mucoromycota</taxon>
        <taxon>Mortierellomycotina</taxon>
        <taxon>Mortierellomycetes</taxon>
        <taxon>Mortierellales</taxon>
        <taxon>Mortierellaceae</taxon>
        <taxon>Modicella</taxon>
    </lineage>
</organism>
<keyword evidence="3" id="KW-0963">Cytoplasm</keyword>
<protein>
    <recommendedName>
        <fullName evidence="7">ENTH domain-containing protein</fullName>
    </recommendedName>
</protein>
<feature type="non-terminal residue" evidence="8">
    <location>
        <position position="297"/>
    </location>
</feature>
<feature type="domain" description="ENTH" evidence="7">
    <location>
        <begin position="18"/>
        <end position="150"/>
    </location>
</feature>
<dbReference type="Pfam" id="PF02809">
    <property type="entry name" value="UIM"/>
    <property type="match status" value="2"/>
</dbReference>
<comment type="subcellular location">
    <subcellularLocation>
        <location evidence="1">Cytoplasm</location>
    </subcellularLocation>
</comment>
<evidence type="ECO:0000313" key="8">
    <source>
        <dbReference type="EMBL" id="KAF9923675.1"/>
    </source>
</evidence>
<dbReference type="OrthoDB" id="4033880at2759"/>
<dbReference type="SMART" id="SM00726">
    <property type="entry name" value="UIM"/>
    <property type="match status" value="2"/>
</dbReference>
<gene>
    <name evidence="8" type="ORF">BGZ65_008732</name>
</gene>
<reference evidence="8" key="1">
    <citation type="journal article" date="2020" name="Fungal Divers.">
        <title>Resolving the Mortierellaceae phylogeny through synthesis of multi-gene phylogenetics and phylogenomics.</title>
        <authorList>
            <person name="Vandepol N."/>
            <person name="Liber J."/>
            <person name="Desiro A."/>
            <person name="Na H."/>
            <person name="Kennedy M."/>
            <person name="Barry K."/>
            <person name="Grigoriev I.V."/>
            <person name="Miller A.N."/>
            <person name="O'Donnell K."/>
            <person name="Stajich J.E."/>
            <person name="Bonito G."/>
        </authorList>
    </citation>
    <scope>NUCLEOTIDE SEQUENCE</scope>
    <source>
        <strain evidence="8">MES-2147</strain>
    </source>
</reference>
<proteinExistence type="inferred from homology"/>
<keyword evidence="5" id="KW-0446">Lipid-binding</keyword>
<dbReference type="EMBL" id="JAAAHW010010676">
    <property type="protein sequence ID" value="KAF9923675.1"/>
    <property type="molecule type" value="Genomic_DNA"/>
</dbReference>
<dbReference type="PROSITE" id="PS50330">
    <property type="entry name" value="UIM"/>
    <property type="match status" value="1"/>
</dbReference>
<feature type="compositionally biased region" description="Basic and acidic residues" evidence="6">
    <location>
        <begin position="179"/>
        <end position="220"/>
    </location>
</feature>
<evidence type="ECO:0000256" key="6">
    <source>
        <dbReference type="SAM" id="MobiDB-lite"/>
    </source>
</evidence>
<dbReference type="InterPro" id="IPR003903">
    <property type="entry name" value="UIM_dom"/>
</dbReference>
<evidence type="ECO:0000256" key="1">
    <source>
        <dbReference type="ARBA" id="ARBA00004496"/>
    </source>
</evidence>
<dbReference type="GO" id="GO:0005886">
    <property type="term" value="C:plasma membrane"/>
    <property type="evidence" value="ECO:0007669"/>
    <property type="project" value="TreeGrafter"/>
</dbReference>
<evidence type="ECO:0000313" key="9">
    <source>
        <dbReference type="Proteomes" id="UP000749646"/>
    </source>
</evidence>
<evidence type="ECO:0000256" key="4">
    <source>
        <dbReference type="ARBA" id="ARBA00022553"/>
    </source>
</evidence>
<dbReference type="GO" id="GO:0006897">
    <property type="term" value="P:endocytosis"/>
    <property type="evidence" value="ECO:0007669"/>
    <property type="project" value="TreeGrafter"/>
</dbReference>
<evidence type="ECO:0000256" key="3">
    <source>
        <dbReference type="ARBA" id="ARBA00022490"/>
    </source>
</evidence>
<dbReference type="CDD" id="cd16991">
    <property type="entry name" value="ENTH_Ent1_Ent2"/>
    <property type="match status" value="1"/>
</dbReference>
<dbReference type="AlphaFoldDB" id="A0A9P6IIV5"/>
<evidence type="ECO:0000256" key="2">
    <source>
        <dbReference type="ARBA" id="ARBA00010130"/>
    </source>
</evidence>
<dbReference type="SUPFAM" id="SSF48464">
    <property type="entry name" value="ENTH/VHS domain"/>
    <property type="match status" value="1"/>
</dbReference>
<dbReference type="InterPro" id="IPR013809">
    <property type="entry name" value="ENTH"/>
</dbReference>
<dbReference type="GO" id="GO:0030125">
    <property type="term" value="C:clathrin vesicle coat"/>
    <property type="evidence" value="ECO:0007669"/>
    <property type="project" value="TreeGrafter"/>
</dbReference>
<evidence type="ECO:0000256" key="5">
    <source>
        <dbReference type="ARBA" id="ARBA00023121"/>
    </source>
</evidence>
<name>A0A9P6IIV5_9FUNG</name>
<keyword evidence="4" id="KW-0597">Phosphoprotein</keyword>
<dbReference type="SMART" id="SM00273">
    <property type="entry name" value="ENTH"/>
    <property type="match status" value="1"/>
</dbReference>
<dbReference type="InterPro" id="IPR008942">
    <property type="entry name" value="ENTH_VHS"/>
</dbReference>
<keyword evidence="9" id="KW-1185">Reference proteome</keyword>
<dbReference type="GO" id="GO:0005543">
    <property type="term" value="F:phospholipid binding"/>
    <property type="evidence" value="ECO:0007669"/>
    <property type="project" value="TreeGrafter"/>
</dbReference>
<comment type="similarity">
    <text evidence="2">Belongs to the epsin family.</text>
</comment>
<dbReference type="PANTHER" id="PTHR12276">
    <property type="entry name" value="EPSIN/ENT-RELATED"/>
    <property type="match status" value="1"/>
</dbReference>
<dbReference type="GO" id="GO:0007015">
    <property type="term" value="P:actin filament organization"/>
    <property type="evidence" value="ECO:0007669"/>
    <property type="project" value="TreeGrafter"/>
</dbReference>